<name>A0A9P6WS55_RHIOR</name>
<comment type="caution">
    <text evidence="2">The sequence shown here is derived from an EMBL/GenBank/DDBJ whole genome shotgun (WGS) entry which is preliminary data.</text>
</comment>
<reference evidence="2" key="1">
    <citation type="journal article" date="2020" name="Microb. Genom.">
        <title>Genetic diversity of clinical and environmental Mucorales isolates obtained from an investigation of mucormycosis cases among solid organ transplant recipients.</title>
        <authorList>
            <person name="Nguyen M.H."/>
            <person name="Kaul D."/>
            <person name="Muto C."/>
            <person name="Cheng S.J."/>
            <person name="Richter R.A."/>
            <person name="Bruno V.M."/>
            <person name="Liu G."/>
            <person name="Beyhan S."/>
            <person name="Sundermann A.J."/>
            <person name="Mounaud S."/>
            <person name="Pasculle A.W."/>
            <person name="Nierman W.C."/>
            <person name="Driscoll E."/>
            <person name="Cumbie R."/>
            <person name="Clancy C.J."/>
            <person name="Dupont C.L."/>
        </authorList>
    </citation>
    <scope>NUCLEOTIDE SEQUENCE</scope>
    <source>
        <strain evidence="2">GL11</strain>
    </source>
</reference>
<dbReference type="AlphaFoldDB" id="A0A9P6WS55"/>
<evidence type="ECO:0000313" key="3">
    <source>
        <dbReference type="Proteomes" id="UP000716291"/>
    </source>
</evidence>
<dbReference type="Proteomes" id="UP000716291">
    <property type="component" value="Unassembled WGS sequence"/>
</dbReference>
<evidence type="ECO:0000313" key="2">
    <source>
        <dbReference type="EMBL" id="KAG1273227.1"/>
    </source>
</evidence>
<feature type="region of interest" description="Disordered" evidence="1">
    <location>
        <begin position="1"/>
        <end position="25"/>
    </location>
</feature>
<accession>A0A9P6WS55</accession>
<proteinExistence type="predicted"/>
<dbReference type="EMBL" id="JAANQT010013389">
    <property type="protein sequence ID" value="KAG1273227.1"/>
    <property type="molecule type" value="Genomic_DNA"/>
</dbReference>
<feature type="compositionally biased region" description="Basic residues" evidence="1">
    <location>
        <begin position="1"/>
        <end position="14"/>
    </location>
</feature>
<protein>
    <submittedName>
        <fullName evidence="2">Uncharacterized protein</fullName>
    </submittedName>
</protein>
<keyword evidence="3" id="KW-1185">Reference proteome</keyword>
<sequence>MRKRGVNAPRKKRSGAQGQAQHRQRQIVGGACLGQQLAGHVQAGTAGGTTAGTHGQFGHRADAIAGGFADLVVGDSVADADVHRREPG</sequence>
<organism evidence="2 3">
    <name type="scientific">Rhizopus oryzae</name>
    <name type="common">Mucormycosis agent</name>
    <name type="synonym">Rhizopus arrhizus var. delemar</name>
    <dbReference type="NCBI Taxonomy" id="64495"/>
    <lineage>
        <taxon>Eukaryota</taxon>
        <taxon>Fungi</taxon>
        <taxon>Fungi incertae sedis</taxon>
        <taxon>Mucoromycota</taxon>
        <taxon>Mucoromycotina</taxon>
        <taxon>Mucoromycetes</taxon>
        <taxon>Mucorales</taxon>
        <taxon>Mucorineae</taxon>
        <taxon>Rhizopodaceae</taxon>
        <taxon>Rhizopus</taxon>
    </lineage>
</organism>
<gene>
    <name evidence="2" type="ORF">G6F64_015389</name>
</gene>
<evidence type="ECO:0000256" key="1">
    <source>
        <dbReference type="SAM" id="MobiDB-lite"/>
    </source>
</evidence>